<dbReference type="PROSITE" id="PS50885">
    <property type="entry name" value="HAMP"/>
    <property type="match status" value="1"/>
</dbReference>
<evidence type="ECO:0000256" key="1">
    <source>
        <dbReference type="ARBA" id="ARBA00004651"/>
    </source>
</evidence>
<dbReference type="CDD" id="cd11386">
    <property type="entry name" value="MCP_signal"/>
    <property type="match status" value="1"/>
</dbReference>
<dbReference type="Gene3D" id="6.10.340.10">
    <property type="match status" value="1"/>
</dbReference>
<feature type="transmembrane region" description="Helical" evidence="10">
    <location>
        <begin position="12"/>
        <end position="33"/>
    </location>
</feature>
<accession>A0A840UIP8</accession>
<name>A0A840UIP8_9FIRM</name>
<evidence type="ECO:0000256" key="6">
    <source>
        <dbReference type="ARBA" id="ARBA00023136"/>
    </source>
</evidence>
<dbReference type="SUPFAM" id="SSF103190">
    <property type="entry name" value="Sensory domain-like"/>
    <property type="match status" value="1"/>
</dbReference>
<evidence type="ECO:0000256" key="5">
    <source>
        <dbReference type="ARBA" id="ARBA00022989"/>
    </source>
</evidence>
<dbReference type="SUPFAM" id="SSF58104">
    <property type="entry name" value="Methyl-accepting chemotaxis protein (MCP) signaling domain"/>
    <property type="match status" value="1"/>
</dbReference>
<dbReference type="Proteomes" id="UP000559117">
    <property type="component" value="Unassembled WGS sequence"/>
</dbReference>
<proteinExistence type="inferred from homology"/>
<comment type="similarity">
    <text evidence="8">Belongs to the methyl-accepting chemotaxis (MCP) protein family.</text>
</comment>
<dbReference type="InterPro" id="IPR003660">
    <property type="entry name" value="HAMP_dom"/>
</dbReference>
<keyword evidence="7 9" id="KW-0807">Transducer</keyword>
<evidence type="ECO:0000256" key="4">
    <source>
        <dbReference type="ARBA" id="ARBA00022692"/>
    </source>
</evidence>
<dbReference type="Pfam" id="PF00015">
    <property type="entry name" value="MCPsignal"/>
    <property type="match status" value="1"/>
</dbReference>
<evidence type="ECO:0000256" key="3">
    <source>
        <dbReference type="ARBA" id="ARBA00022500"/>
    </source>
</evidence>
<evidence type="ECO:0000256" key="2">
    <source>
        <dbReference type="ARBA" id="ARBA00022475"/>
    </source>
</evidence>
<evidence type="ECO:0000259" key="11">
    <source>
        <dbReference type="PROSITE" id="PS50111"/>
    </source>
</evidence>
<dbReference type="RefSeq" id="WP_183859493.1">
    <property type="nucleotide sequence ID" value="NZ_JACHFH010000005.1"/>
</dbReference>
<sequence>MSRKSVKFKILAGLIPVFVFFLAVLSLSSYYFAKKTLQQSINETAVSIGEDYATRIENYLNVYVTQLDGLAAQPAITDGKNTAQIMQLLNAQEQEKKSFDVLFYIDAATGKGYTSAMKENDYQGRAYLKDCLEKKMPVMSEPLISKTTGKLSVVIVVPVKNNGQITGVMGGTMSLEYLSTMLKKLKFLDTGYGQISDENGVIIAHPTKANLVGKLNLSKTEVDPALNIPNNKLDEKLVELVKTAQNGKQAIGTYNHNGERIAVMTPINIPGGKRWVMSVAAPLSEATDKVVTLGWLMLGLSILCIILSVVAIIIFAKKFIAPIIKLSDESLLLAQGDLADRDIDIDSEDEIGQLAQSFQKMKQQIKALISNVRDQSSQLAASSEELTAQSHQSSQAVNQVADSITNVSDKANEQLNVANTASGLMQKVSDQVDIAARIGEDVANKSRQSSEKATQGSIAIQKAIKQMEQIQITVGESARVVEDLGNSSTEIGKIIETIAGIAGQTNLLALNAAIEAARAGESGKGFAVVAEEVRKLAEQSQDATEQISSLITKIQNETQNAVVAMNTGNQEVELGTKVIQTAGQSFEEIVGLIKTISEQVQQNTAAIRIMHESSQQALRSVLSIDELSRDTAEETHTVSAATEEQSAIMEEIATASQTLAELATELQNGIHKFKL</sequence>
<keyword evidence="14" id="KW-1185">Reference proteome</keyword>
<dbReference type="GO" id="GO:0006935">
    <property type="term" value="P:chemotaxis"/>
    <property type="evidence" value="ECO:0007669"/>
    <property type="project" value="UniProtKB-KW"/>
</dbReference>
<dbReference type="Pfam" id="PF02743">
    <property type="entry name" value="dCache_1"/>
    <property type="match status" value="1"/>
</dbReference>
<dbReference type="AlphaFoldDB" id="A0A840UIP8"/>
<feature type="domain" description="HAMP" evidence="12">
    <location>
        <begin position="317"/>
        <end position="370"/>
    </location>
</feature>
<comment type="caution">
    <text evidence="13">The sequence shown here is derived from an EMBL/GenBank/DDBJ whole genome shotgun (WGS) entry which is preliminary data.</text>
</comment>
<evidence type="ECO:0000313" key="14">
    <source>
        <dbReference type="Proteomes" id="UP000559117"/>
    </source>
</evidence>
<feature type="transmembrane region" description="Helical" evidence="10">
    <location>
        <begin position="293"/>
        <end position="316"/>
    </location>
</feature>
<dbReference type="CDD" id="cd18773">
    <property type="entry name" value="PDC1_HK_sensor"/>
    <property type="match status" value="1"/>
</dbReference>
<dbReference type="SMART" id="SM00283">
    <property type="entry name" value="MA"/>
    <property type="match status" value="1"/>
</dbReference>
<keyword evidence="3" id="KW-0145">Chemotaxis</keyword>
<evidence type="ECO:0000256" key="7">
    <source>
        <dbReference type="ARBA" id="ARBA00023224"/>
    </source>
</evidence>
<dbReference type="GO" id="GO:0007165">
    <property type="term" value="P:signal transduction"/>
    <property type="evidence" value="ECO:0007669"/>
    <property type="project" value="UniProtKB-KW"/>
</dbReference>
<dbReference type="Pfam" id="PF00672">
    <property type="entry name" value="HAMP"/>
    <property type="match status" value="1"/>
</dbReference>
<dbReference type="InterPro" id="IPR004089">
    <property type="entry name" value="MCPsignal_dom"/>
</dbReference>
<reference evidence="13 14" key="1">
    <citation type="submission" date="2020-08" db="EMBL/GenBank/DDBJ databases">
        <title>Genomic Encyclopedia of Type Strains, Phase IV (KMG-IV): sequencing the most valuable type-strain genomes for metagenomic binning, comparative biology and taxonomic classification.</title>
        <authorList>
            <person name="Goeker M."/>
        </authorList>
    </citation>
    <scope>NUCLEOTIDE SEQUENCE [LARGE SCALE GENOMIC DNA]</scope>
    <source>
        <strain evidence="13 14">DSM 24661</strain>
    </source>
</reference>
<keyword evidence="2" id="KW-1003">Cell membrane</keyword>
<dbReference type="PROSITE" id="PS50111">
    <property type="entry name" value="CHEMOTAXIS_TRANSDUC_2"/>
    <property type="match status" value="1"/>
</dbReference>
<dbReference type="SMART" id="SM00304">
    <property type="entry name" value="HAMP"/>
    <property type="match status" value="1"/>
</dbReference>
<dbReference type="InterPro" id="IPR033479">
    <property type="entry name" value="dCache_1"/>
</dbReference>
<dbReference type="EMBL" id="JACHFH010000005">
    <property type="protein sequence ID" value="MBB5335467.1"/>
    <property type="molecule type" value="Genomic_DNA"/>
</dbReference>
<dbReference type="InterPro" id="IPR029151">
    <property type="entry name" value="Sensor-like_sf"/>
</dbReference>
<keyword evidence="6 10" id="KW-0472">Membrane</keyword>
<keyword evidence="4 10" id="KW-0812">Transmembrane</keyword>
<dbReference type="Gene3D" id="3.30.450.20">
    <property type="entry name" value="PAS domain"/>
    <property type="match status" value="1"/>
</dbReference>
<dbReference type="CDD" id="cd12912">
    <property type="entry name" value="PDC2_MCP_like"/>
    <property type="match status" value="1"/>
</dbReference>
<organism evidence="13 14">
    <name type="scientific">Pectinatus brassicae</name>
    <dbReference type="NCBI Taxonomy" id="862415"/>
    <lineage>
        <taxon>Bacteria</taxon>
        <taxon>Bacillati</taxon>
        <taxon>Bacillota</taxon>
        <taxon>Negativicutes</taxon>
        <taxon>Selenomonadales</taxon>
        <taxon>Selenomonadaceae</taxon>
        <taxon>Pectinatus</taxon>
    </lineage>
</organism>
<protein>
    <submittedName>
        <fullName evidence="13">Methyl-accepting chemotaxis protein</fullName>
    </submittedName>
</protein>
<dbReference type="PANTHER" id="PTHR32089">
    <property type="entry name" value="METHYL-ACCEPTING CHEMOTAXIS PROTEIN MCPB"/>
    <property type="match status" value="1"/>
</dbReference>
<dbReference type="GO" id="GO:0005886">
    <property type="term" value="C:plasma membrane"/>
    <property type="evidence" value="ECO:0007669"/>
    <property type="project" value="UniProtKB-SubCell"/>
</dbReference>
<evidence type="ECO:0000256" key="8">
    <source>
        <dbReference type="ARBA" id="ARBA00029447"/>
    </source>
</evidence>
<dbReference type="PANTHER" id="PTHR32089:SF112">
    <property type="entry name" value="LYSOZYME-LIKE PROTEIN-RELATED"/>
    <property type="match status" value="1"/>
</dbReference>
<gene>
    <name evidence="13" type="ORF">HNR32_000592</name>
</gene>
<dbReference type="Gene3D" id="1.10.287.950">
    <property type="entry name" value="Methyl-accepting chemotaxis protein"/>
    <property type="match status" value="1"/>
</dbReference>
<dbReference type="CDD" id="cd06225">
    <property type="entry name" value="HAMP"/>
    <property type="match status" value="1"/>
</dbReference>
<comment type="subcellular location">
    <subcellularLocation>
        <location evidence="1">Cell membrane</location>
        <topology evidence="1">Multi-pass membrane protein</topology>
    </subcellularLocation>
</comment>
<evidence type="ECO:0000256" key="9">
    <source>
        <dbReference type="PROSITE-ProRule" id="PRU00284"/>
    </source>
</evidence>
<evidence type="ECO:0000256" key="10">
    <source>
        <dbReference type="SAM" id="Phobius"/>
    </source>
</evidence>
<keyword evidence="5 10" id="KW-1133">Transmembrane helix</keyword>
<feature type="domain" description="Methyl-accepting transducer" evidence="11">
    <location>
        <begin position="389"/>
        <end position="660"/>
    </location>
</feature>
<evidence type="ECO:0000313" key="13">
    <source>
        <dbReference type="EMBL" id="MBB5335467.1"/>
    </source>
</evidence>
<evidence type="ECO:0000259" key="12">
    <source>
        <dbReference type="PROSITE" id="PS50885"/>
    </source>
</evidence>